<keyword evidence="1" id="KW-0472">Membrane</keyword>
<reference evidence="2 3" key="1">
    <citation type="submission" date="2021-12" db="EMBL/GenBank/DDBJ databases">
        <title>Siccirubricoccus leaddurans sp. nov., a high concentration Zn2+ tolerance bacterium.</title>
        <authorList>
            <person name="Cao Y."/>
        </authorList>
    </citation>
    <scope>NUCLEOTIDE SEQUENCE [LARGE SCALE GENOMIC DNA]</scope>
    <source>
        <strain evidence="2 3">KC 17139</strain>
    </source>
</reference>
<dbReference type="RefSeq" id="WP_252953838.1">
    <property type="nucleotide sequence ID" value="NZ_JAFIRR010000084.1"/>
</dbReference>
<protein>
    <recommendedName>
        <fullName evidence="4">DUF2142 domain-containing protein</fullName>
    </recommendedName>
</protein>
<sequence length="470" mass="50157">MALRSTGGSLAAAGGGALLLSLLFALLSLLAALRDPEPARERLRASLDAGRFSASLGSFTLPLGSRDIPAWDSNDCLIFMMLALPRQDLARDAFSPRIPTRLEPEVAGDPVQARCERLAELLTTDPDPPAQRYDRYLHGQRVLAALLLPSTGPEGLRRLVTTAVALALAGLAAWAGWRSRQRRGTPAALRDAAFAGYALCLLAFHALPMFGRYWSHALSDLPLAVLLWALYFAPPRPAIRGLLLGTLGAAVTILEFLTGQWPLAVALILLAAAAQPDPPGWRAVGRDLACFGLGVLLPIAAKLAVGTLLFADVAPAAEGGGLLHRVYGPVVPEMSPREAERLAALGFDVARLDAEPWWRLPYVAVRLGYFAFVLGAGAWRLGLGGTVAWGAGLVLLAGSVGLLAWRLGAGLRRGVSPRLWWAVAACLAVLGWYVLFLNHTLLHTAWMARTMVVFPMAAWAAWLARPAARA</sequence>
<feature type="transmembrane region" description="Helical" evidence="1">
    <location>
        <begin position="387"/>
        <end position="407"/>
    </location>
</feature>
<dbReference type="EMBL" id="JAFIRR010000084">
    <property type="protein sequence ID" value="MCO6417209.1"/>
    <property type="molecule type" value="Genomic_DNA"/>
</dbReference>
<comment type="caution">
    <text evidence="2">The sequence shown here is derived from an EMBL/GenBank/DDBJ whole genome shotgun (WGS) entry which is preliminary data.</text>
</comment>
<keyword evidence="3" id="KW-1185">Reference proteome</keyword>
<dbReference type="Proteomes" id="UP001523392">
    <property type="component" value="Unassembled WGS sequence"/>
</dbReference>
<proteinExistence type="predicted"/>
<organism evidence="2 3">
    <name type="scientific">Siccirubricoccus soli</name>
    <dbReference type="NCBI Taxonomy" id="2899147"/>
    <lineage>
        <taxon>Bacteria</taxon>
        <taxon>Pseudomonadati</taxon>
        <taxon>Pseudomonadota</taxon>
        <taxon>Alphaproteobacteria</taxon>
        <taxon>Acetobacterales</taxon>
        <taxon>Roseomonadaceae</taxon>
        <taxon>Siccirubricoccus</taxon>
    </lineage>
</organism>
<keyword evidence="1" id="KW-1133">Transmembrane helix</keyword>
<evidence type="ECO:0000313" key="2">
    <source>
        <dbReference type="EMBL" id="MCO6417209.1"/>
    </source>
</evidence>
<gene>
    <name evidence="2" type="ORF">JYK14_13695</name>
</gene>
<accession>A0ABT1D7Q9</accession>
<keyword evidence="1" id="KW-0812">Transmembrane</keyword>
<feature type="transmembrane region" description="Helical" evidence="1">
    <location>
        <begin position="291"/>
        <end position="311"/>
    </location>
</feature>
<feature type="transmembrane region" description="Helical" evidence="1">
    <location>
        <begin position="189"/>
        <end position="207"/>
    </location>
</feature>
<feature type="transmembrane region" description="Helical" evidence="1">
    <location>
        <begin position="213"/>
        <end position="233"/>
    </location>
</feature>
<name>A0ABT1D7Q9_9PROT</name>
<feature type="transmembrane region" description="Helical" evidence="1">
    <location>
        <begin position="242"/>
        <end position="271"/>
    </location>
</feature>
<evidence type="ECO:0000256" key="1">
    <source>
        <dbReference type="SAM" id="Phobius"/>
    </source>
</evidence>
<evidence type="ECO:0000313" key="3">
    <source>
        <dbReference type="Proteomes" id="UP001523392"/>
    </source>
</evidence>
<feature type="transmembrane region" description="Helical" evidence="1">
    <location>
        <begin position="419"/>
        <end position="437"/>
    </location>
</feature>
<feature type="transmembrane region" description="Helical" evidence="1">
    <location>
        <begin position="360"/>
        <end position="381"/>
    </location>
</feature>
<feature type="transmembrane region" description="Helical" evidence="1">
    <location>
        <begin position="159"/>
        <end position="177"/>
    </location>
</feature>
<evidence type="ECO:0008006" key="4">
    <source>
        <dbReference type="Google" id="ProtNLM"/>
    </source>
</evidence>